<evidence type="ECO:0000313" key="14">
    <source>
        <dbReference type="Proteomes" id="UP000472265"/>
    </source>
</evidence>
<dbReference type="Ensembl" id="ENSSAUT00010061287.1">
    <property type="protein sequence ID" value="ENSSAUP00010058391.1"/>
    <property type="gene ID" value="ENSSAUG00010023847.1"/>
</dbReference>
<organism evidence="13 14">
    <name type="scientific">Sparus aurata</name>
    <name type="common">Gilthead sea bream</name>
    <dbReference type="NCBI Taxonomy" id="8175"/>
    <lineage>
        <taxon>Eukaryota</taxon>
        <taxon>Metazoa</taxon>
        <taxon>Chordata</taxon>
        <taxon>Craniata</taxon>
        <taxon>Vertebrata</taxon>
        <taxon>Euteleostomi</taxon>
        <taxon>Actinopterygii</taxon>
        <taxon>Neopterygii</taxon>
        <taxon>Teleostei</taxon>
        <taxon>Neoteleostei</taxon>
        <taxon>Acanthomorphata</taxon>
        <taxon>Eupercaria</taxon>
        <taxon>Spariformes</taxon>
        <taxon>Sparidae</taxon>
        <taxon>Sparus</taxon>
    </lineage>
</organism>
<feature type="compositionally biased region" description="Basic and acidic residues" evidence="11">
    <location>
        <begin position="721"/>
        <end position="730"/>
    </location>
</feature>
<dbReference type="GO" id="GO:0048167">
    <property type="term" value="P:regulation of synaptic plasticity"/>
    <property type="evidence" value="ECO:0007669"/>
    <property type="project" value="TreeGrafter"/>
</dbReference>
<keyword evidence="5" id="KW-0770">Synapse</keyword>
<keyword evidence="4" id="KW-0597">Phosphoprotein</keyword>
<dbReference type="InterPro" id="IPR019323">
    <property type="entry name" value="ELKS/CAST"/>
</dbReference>
<feature type="compositionally biased region" description="Gly residues" evidence="11">
    <location>
        <begin position="50"/>
        <end position="61"/>
    </location>
</feature>
<feature type="region of interest" description="Disordered" evidence="11">
    <location>
        <begin position="1"/>
        <end position="64"/>
    </location>
</feature>
<dbReference type="Pfam" id="PF10174">
    <property type="entry name" value="Cast"/>
    <property type="match status" value="1"/>
</dbReference>
<keyword evidence="7" id="KW-0206">Cytoskeleton</keyword>
<feature type="compositionally biased region" description="Basic and acidic residues" evidence="11">
    <location>
        <begin position="738"/>
        <end position="773"/>
    </location>
</feature>
<dbReference type="SUPFAM" id="SSF144270">
    <property type="entry name" value="Eferin C-derminal domain-like"/>
    <property type="match status" value="1"/>
</dbReference>
<evidence type="ECO:0000256" key="11">
    <source>
        <dbReference type="SAM" id="MobiDB-lite"/>
    </source>
</evidence>
<dbReference type="GO" id="GO:0007274">
    <property type="term" value="P:neuromuscular synaptic transmission"/>
    <property type="evidence" value="ECO:0007669"/>
    <property type="project" value="TreeGrafter"/>
</dbReference>
<evidence type="ECO:0000256" key="1">
    <source>
        <dbReference type="ARBA" id="ARBA00004245"/>
    </source>
</evidence>
<dbReference type="Gene3D" id="1.10.287.1490">
    <property type="match status" value="1"/>
</dbReference>
<feature type="compositionally biased region" description="Gly residues" evidence="11">
    <location>
        <begin position="19"/>
        <end position="28"/>
    </location>
</feature>
<evidence type="ECO:0000256" key="3">
    <source>
        <dbReference type="ARBA" id="ARBA00022490"/>
    </source>
</evidence>
<feature type="coiled-coil region" evidence="10">
    <location>
        <begin position="290"/>
        <end position="317"/>
    </location>
</feature>
<dbReference type="SUPFAM" id="SSF57997">
    <property type="entry name" value="Tropomyosin"/>
    <property type="match status" value="1"/>
</dbReference>
<evidence type="ECO:0000256" key="4">
    <source>
        <dbReference type="ARBA" id="ARBA00022553"/>
    </source>
</evidence>
<dbReference type="InterPro" id="IPR037245">
    <property type="entry name" value="FIP-RBD_C_sf"/>
</dbReference>
<reference evidence="13" key="3">
    <citation type="submission" date="2025-09" db="UniProtKB">
        <authorList>
            <consortium name="Ensembl"/>
        </authorList>
    </citation>
    <scope>IDENTIFICATION</scope>
</reference>
<evidence type="ECO:0000256" key="9">
    <source>
        <dbReference type="ARBA" id="ARBA00034106"/>
    </source>
</evidence>
<keyword evidence="3" id="KW-0963">Cytoplasm</keyword>
<evidence type="ECO:0000256" key="8">
    <source>
        <dbReference type="ARBA" id="ARBA00023273"/>
    </source>
</evidence>
<feature type="compositionally biased region" description="Low complexity" evidence="11">
    <location>
        <begin position="29"/>
        <end position="39"/>
    </location>
</feature>
<reference evidence="13" key="1">
    <citation type="submission" date="2021-04" db="EMBL/GenBank/DDBJ databases">
        <authorList>
            <consortium name="Wellcome Sanger Institute Data Sharing"/>
        </authorList>
    </citation>
    <scope>NUCLEOTIDE SEQUENCE [LARGE SCALE GENOMIC DNA]</scope>
</reference>
<feature type="coiled-coil region" evidence="10">
    <location>
        <begin position="408"/>
        <end position="435"/>
    </location>
</feature>
<gene>
    <name evidence="13" type="primary">ERC1</name>
    <name evidence="13" type="synonym">erc1</name>
</gene>
<name>A0A671Y5L8_SPAAU</name>
<dbReference type="GeneTree" id="ENSGT00650000093320"/>
<dbReference type="GO" id="GO:0048788">
    <property type="term" value="C:cytoskeleton of presynaptic active zone"/>
    <property type="evidence" value="ECO:0007669"/>
    <property type="project" value="TreeGrafter"/>
</dbReference>
<dbReference type="GO" id="GO:0098882">
    <property type="term" value="F:structural constituent of presynaptic active zone"/>
    <property type="evidence" value="ECO:0007669"/>
    <property type="project" value="TreeGrafter"/>
</dbReference>
<dbReference type="PANTHER" id="PTHR18861">
    <property type="entry name" value="ELKS/RAB6-INTERACTING/CAST PROTEIN"/>
    <property type="match status" value="1"/>
</dbReference>
<proteinExistence type="predicted"/>
<dbReference type="AlphaFoldDB" id="A0A671Y5L8"/>
<evidence type="ECO:0000256" key="10">
    <source>
        <dbReference type="SAM" id="Coils"/>
    </source>
</evidence>
<sequence length="1068" mass="121987">MYGSARSVGRGDANHSGGRDGGGTGSQGSGRSPRLPRSPRMGHRRTNSTGGSGGGPGGAGGKTLSMENIQSLNAAYATSGPMYLSDNEVAMAGDHLPKSGGTVTTMGRQRVTYGSRGSNSGVVAASTPNISTSVPGNAVLPAGMMAGDALAFGDHHMASTVPHSLRQARDNTILDLQAQLKEVLRENEMLRREVEVKESKLSSSMNSIKTFWSPELKKERALRKDEVSKITVWKEQYRVIQDEAQHLQMTVQALQDELRIQRDLNQLFQQDPANQGRDLALTSEPTEENYRRLQAEYERQSKELFLLRKTLEEMELRIDTQKQTLGARDESIKKLLEMLQSKGPSAKASEEDQERTRRLADAEMHRHHLESLLDQRDREISALREQELHRRYEGTPESTKTKALQTVIDMKDAKINSMERGLRDMEEELLMLKSNGLLSCEERQEEMKQMEVYRSHTKFMKNKMEQVKQDLSRKDTELLGLQTKLETLTNQFSDSKQHIEVLKESLTAKEQRAAILQTEVDALRLRLEEKEATLNKKSKQIQEMSEEKGTLNGEIHDLKDMLEVKERKVNVLQKKIENLQEQLRDKEKQMSSLKERVKSLQADTSNTDTALTTLEESLAEKERIIERLKEQRDRDDREKTEELDSNKKELKELKERLSLLQGDLSDREAQNATLEAQANTELAERIKNLEQEVARHKEDSGKAQAEVDRLLDILREMENEKNDKDKKINELESLTSRQMKDQTKKVASLKHKEQVEKSRNARLMDEARKREDNLSENSQQVKDTLRQKAERIEELEEALRESVQITAEREMVLAQEEAARSLQEKQMEELLGAMEKVKQELESMRAKLASTQQSLCEKEAHLSTLRAERRKHLEEVLEMKQEALLAAISEKDANIALLELSSSKKKKTQDEVALLKREKDRLVQQLKQQTQNRMKLMADNYEDDHLKTAPDQTNHKPSPDQMIPPLLALSQNRSKLKLYIAHLTDLCHDRDPSILSQLTPPSHYHHSDPEDWEKDLQKMTVEQLERELEVCEKESGELQEYANSVLQQIADYCPDILEQVVNALEESC</sequence>
<keyword evidence="14" id="KW-1185">Reference proteome</keyword>
<feature type="domain" description="FIP-RBD" evidence="12">
    <location>
        <begin position="998"/>
        <end position="1060"/>
    </location>
</feature>
<keyword evidence="8" id="KW-0966">Cell projection</keyword>
<evidence type="ECO:0000256" key="5">
    <source>
        <dbReference type="ARBA" id="ARBA00023018"/>
    </source>
</evidence>
<feature type="coiled-coil region" evidence="10">
    <location>
        <begin position="173"/>
        <end position="200"/>
    </location>
</feature>
<feature type="coiled-coil region" evidence="10">
    <location>
        <begin position="1014"/>
        <end position="1041"/>
    </location>
</feature>
<feature type="region of interest" description="Disordered" evidence="11">
    <location>
        <begin position="721"/>
        <end position="782"/>
    </location>
</feature>
<dbReference type="Pfam" id="PF09457">
    <property type="entry name" value="RBD-FIP"/>
    <property type="match status" value="1"/>
</dbReference>
<dbReference type="Gene3D" id="1.20.5.2440">
    <property type="match status" value="1"/>
</dbReference>
<keyword evidence="2" id="KW-0813">Transport</keyword>
<accession>A0A671Y5L8</accession>
<dbReference type="PANTHER" id="PTHR18861:SF1">
    <property type="entry name" value="ELKS_RAB6-INTERACTING_CAST FAMILY MEMBER 1"/>
    <property type="match status" value="1"/>
</dbReference>
<evidence type="ECO:0000256" key="7">
    <source>
        <dbReference type="ARBA" id="ARBA00023212"/>
    </source>
</evidence>
<reference evidence="13" key="2">
    <citation type="submission" date="2025-08" db="UniProtKB">
        <authorList>
            <consortium name="Ensembl"/>
        </authorList>
    </citation>
    <scope>IDENTIFICATION</scope>
</reference>
<keyword evidence="6 10" id="KW-0175">Coiled coil</keyword>
<evidence type="ECO:0000256" key="6">
    <source>
        <dbReference type="ARBA" id="ARBA00023054"/>
    </source>
</evidence>
<evidence type="ECO:0000313" key="13">
    <source>
        <dbReference type="Ensembl" id="ENSSAUP00010058391.1"/>
    </source>
</evidence>
<dbReference type="Proteomes" id="UP000472265">
    <property type="component" value="Chromosome 8"/>
</dbReference>
<dbReference type="InterPro" id="IPR019018">
    <property type="entry name" value="Rab-bd_FIP-RBD"/>
</dbReference>
<dbReference type="PROSITE" id="PS51511">
    <property type="entry name" value="FIP_RBD"/>
    <property type="match status" value="1"/>
</dbReference>
<evidence type="ECO:0000256" key="2">
    <source>
        <dbReference type="ARBA" id="ARBA00022448"/>
    </source>
</evidence>
<protein>
    <submittedName>
        <fullName evidence="13">ELKS/RAB6-interacting/CAST family member 1a</fullName>
    </submittedName>
</protein>
<dbReference type="GO" id="GO:0030424">
    <property type="term" value="C:axon"/>
    <property type="evidence" value="ECO:0007669"/>
    <property type="project" value="UniProtKB-SubCell"/>
</dbReference>
<comment type="subcellular location">
    <subcellularLocation>
        <location evidence="1">Cytoplasm</location>
        <location evidence="1">Cytoskeleton</location>
    </subcellularLocation>
    <subcellularLocation>
        <location evidence="9">Presynapse</location>
    </subcellularLocation>
</comment>
<evidence type="ECO:0000259" key="12">
    <source>
        <dbReference type="PROSITE" id="PS51511"/>
    </source>
</evidence>